<dbReference type="InterPro" id="IPR029056">
    <property type="entry name" value="Ribokinase-like"/>
</dbReference>
<dbReference type="Pfam" id="PF00294">
    <property type="entry name" value="PfkB"/>
    <property type="match status" value="2"/>
</dbReference>
<name>A0ABV9RY54_9PSEU</name>
<dbReference type="InterPro" id="IPR011611">
    <property type="entry name" value="PfkB_dom"/>
</dbReference>
<dbReference type="PANTHER" id="PTHR10584">
    <property type="entry name" value="SUGAR KINASE"/>
    <property type="match status" value="1"/>
</dbReference>
<feature type="domain" description="Carbohydrate kinase PfkB" evidence="3">
    <location>
        <begin position="199"/>
        <end position="279"/>
    </location>
</feature>
<evidence type="ECO:0000256" key="2">
    <source>
        <dbReference type="ARBA" id="ARBA00022777"/>
    </source>
</evidence>
<gene>
    <name evidence="4" type="ORF">ACFPCV_06880</name>
</gene>
<protein>
    <submittedName>
        <fullName evidence="4">PfkB family carbohydrate kinase</fullName>
    </submittedName>
</protein>
<keyword evidence="1" id="KW-0808">Transferase</keyword>
<dbReference type="Gene3D" id="3.40.1190.20">
    <property type="match status" value="1"/>
</dbReference>
<dbReference type="Proteomes" id="UP001595859">
    <property type="component" value="Unassembled WGS sequence"/>
</dbReference>
<dbReference type="PRINTS" id="PR00990">
    <property type="entry name" value="RIBOKINASE"/>
</dbReference>
<evidence type="ECO:0000313" key="5">
    <source>
        <dbReference type="Proteomes" id="UP001595859"/>
    </source>
</evidence>
<sequence length="289" mass="29315">MTSRQGGAASLVVAVGLCTVDLVQRVSELPAPGQKVQSESVEFAAGGPAANAAVAVAALGGRARLSTVLGAHPLARLAAEDLAACGVELADVLPDRTAPPAVSAVSVRARDGERTVVSHNAAGVSAPPVTDLSGADVLLLDGHHPELALAAARTARSRDIPVVLDAGSWKPVLTELLAFVDVCACSAAFESRVPLDNPVVIRTNGPGPVTWQAGGTTGEVPVPPVDARDTVGAGDVWHGAFALAVARLGRVPAVADVPALVEYANRAAAVRIRYEGARAWVEPMLGLTS</sequence>
<comment type="caution">
    <text evidence="4">The sequence shown here is derived from an EMBL/GenBank/DDBJ whole genome shotgun (WGS) entry which is preliminary data.</text>
</comment>
<dbReference type="InterPro" id="IPR002139">
    <property type="entry name" value="Ribo/fructo_kinase"/>
</dbReference>
<dbReference type="PANTHER" id="PTHR10584:SF166">
    <property type="entry name" value="RIBOKINASE"/>
    <property type="match status" value="1"/>
</dbReference>
<dbReference type="RefSeq" id="WP_378055194.1">
    <property type="nucleotide sequence ID" value="NZ_JBHSIS010000003.1"/>
</dbReference>
<evidence type="ECO:0000259" key="3">
    <source>
        <dbReference type="Pfam" id="PF00294"/>
    </source>
</evidence>
<evidence type="ECO:0000313" key="4">
    <source>
        <dbReference type="EMBL" id="MFC4853221.1"/>
    </source>
</evidence>
<accession>A0ABV9RY54</accession>
<dbReference type="SUPFAM" id="SSF53613">
    <property type="entry name" value="Ribokinase-like"/>
    <property type="match status" value="1"/>
</dbReference>
<feature type="domain" description="Carbohydrate kinase PfkB" evidence="3">
    <location>
        <begin position="11"/>
        <end position="185"/>
    </location>
</feature>
<proteinExistence type="predicted"/>
<keyword evidence="5" id="KW-1185">Reference proteome</keyword>
<reference evidence="5" key="1">
    <citation type="journal article" date="2019" name="Int. J. Syst. Evol. Microbiol.">
        <title>The Global Catalogue of Microorganisms (GCM) 10K type strain sequencing project: providing services to taxonomists for standard genome sequencing and annotation.</title>
        <authorList>
            <consortium name="The Broad Institute Genomics Platform"/>
            <consortium name="The Broad Institute Genome Sequencing Center for Infectious Disease"/>
            <person name="Wu L."/>
            <person name="Ma J."/>
        </authorList>
    </citation>
    <scope>NUCLEOTIDE SEQUENCE [LARGE SCALE GENOMIC DNA]</scope>
    <source>
        <strain evidence="5">ZS-22-S1</strain>
    </source>
</reference>
<dbReference type="GO" id="GO:0016301">
    <property type="term" value="F:kinase activity"/>
    <property type="evidence" value="ECO:0007669"/>
    <property type="project" value="UniProtKB-KW"/>
</dbReference>
<dbReference type="EMBL" id="JBHSIS010000003">
    <property type="protein sequence ID" value="MFC4853221.1"/>
    <property type="molecule type" value="Genomic_DNA"/>
</dbReference>
<organism evidence="4 5">
    <name type="scientific">Actinophytocola glycyrrhizae</name>
    <dbReference type="NCBI Taxonomy" id="2044873"/>
    <lineage>
        <taxon>Bacteria</taxon>
        <taxon>Bacillati</taxon>
        <taxon>Actinomycetota</taxon>
        <taxon>Actinomycetes</taxon>
        <taxon>Pseudonocardiales</taxon>
        <taxon>Pseudonocardiaceae</taxon>
    </lineage>
</organism>
<evidence type="ECO:0000256" key="1">
    <source>
        <dbReference type="ARBA" id="ARBA00022679"/>
    </source>
</evidence>
<keyword evidence="2 4" id="KW-0418">Kinase</keyword>